<dbReference type="STRING" id="48709.A0A1D2MC95"/>
<name>A0A1D2MC95_ORCCI</name>
<evidence type="ECO:0000313" key="5">
    <source>
        <dbReference type="Proteomes" id="UP000094527"/>
    </source>
</evidence>
<gene>
    <name evidence="4" type="ORF">Ocin01_16059</name>
</gene>
<evidence type="ECO:0000256" key="1">
    <source>
        <dbReference type="ARBA" id="ARBA00007381"/>
    </source>
</evidence>
<comment type="similarity">
    <text evidence="1">Belongs to the heat shock protein 70 family.</text>
</comment>
<dbReference type="SUPFAM" id="SSF53067">
    <property type="entry name" value="Actin-like ATPase domain"/>
    <property type="match status" value="2"/>
</dbReference>
<keyword evidence="2" id="KW-0547">Nucleotide-binding</keyword>
<dbReference type="Pfam" id="PF00012">
    <property type="entry name" value="HSP70"/>
    <property type="match status" value="1"/>
</dbReference>
<dbReference type="Gene3D" id="3.30.420.40">
    <property type="match status" value="2"/>
</dbReference>
<proteinExistence type="inferred from homology"/>
<sequence length="374" mass="41780">MTYSRVAVLQDDNQVKIIENSFGEEATLSYLTFNANGVTDVGLPVNPSNPEDTICALKCIVGQSMADVILQRQTIAWPFKLVEGESGPLVEVHGTKITPEVVLAMLFQELKTQAEKYLNMPVMKAIIAVPLHYNDRQKAATLKAGKLAGFEQCSLLCEPIAAAIAYKRQGLRENARKLLVFDMGHCMVDLTILEVDHRNGSFEVLHVDCDHQLGSVDLDINMTKYCGEEFQRQYGVNAFDDMDPRDGDTAIQRYRRVQKRCREAKMNFIMKSSIFIDFSSFFRGNGLSVCITRKIFKEINAAVFQRIITVVDRALRTAAIRKGEIDDILLVGGTTRIPTIHNMLRQYFNGKALNHSVPPECAVVYGAAIHSATL</sequence>
<dbReference type="AlphaFoldDB" id="A0A1D2MC95"/>
<evidence type="ECO:0000256" key="2">
    <source>
        <dbReference type="ARBA" id="ARBA00022741"/>
    </source>
</evidence>
<evidence type="ECO:0000256" key="3">
    <source>
        <dbReference type="ARBA" id="ARBA00022840"/>
    </source>
</evidence>
<dbReference type="InterPro" id="IPR043129">
    <property type="entry name" value="ATPase_NBD"/>
</dbReference>
<evidence type="ECO:0000313" key="4">
    <source>
        <dbReference type="EMBL" id="ODM90626.1"/>
    </source>
</evidence>
<dbReference type="Gene3D" id="3.90.640.10">
    <property type="entry name" value="Actin, Chain A, domain 4"/>
    <property type="match status" value="1"/>
</dbReference>
<dbReference type="Proteomes" id="UP000094527">
    <property type="component" value="Unassembled WGS sequence"/>
</dbReference>
<accession>A0A1D2MC95</accession>
<protein>
    <submittedName>
        <fullName evidence="4">78 kDa glucose-regulated protein</fullName>
    </submittedName>
</protein>
<keyword evidence="5" id="KW-1185">Reference proteome</keyword>
<dbReference type="InterPro" id="IPR013126">
    <property type="entry name" value="Hsp_70_fam"/>
</dbReference>
<dbReference type="GO" id="GO:0005524">
    <property type="term" value="F:ATP binding"/>
    <property type="evidence" value="ECO:0007669"/>
    <property type="project" value="UniProtKB-KW"/>
</dbReference>
<dbReference type="GO" id="GO:0140662">
    <property type="term" value="F:ATP-dependent protein folding chaperone"/>
    <property type="evidence" value="ECO:0007669"/>
    <property type="project" value="InterPro"/>
</dbReference>
<reference evidence="4 5" key="1">
    <citation type="journal article" date="2016" name="Genome Biol. Evol.">
        <title>Gene Family Evolution Reflects Adaptation to Soil Environmental Stressors in the Genome of the Collembolan Orchesella cincta.</title>
        <authorList>
            <person name="Faddeeva-Vakhrusheva A."/>
            <person name="Derks M.F."/>
            <person name="Anvar S.Y."/>
            <person name="Agamennone V."/>
            <person name="Suring W."/>
            <person name="Smit S."/>
            <person name="van Straalen N.M."/>
            <person name="Roelofs D."/>
        </authorList>
    </citation>
    <scope>NUCLEOTIDE SEQUENCE [LARGE SCALE GENOMIC DNA]</scope>
    <source>
        <tissue evidence="4">Mixed pool</tissue>
    </source>
</reference>
<keyword evidence="3" id="KW-0067">ATP-binding</keyword>
<organism evidence="4 5">
    <name type="scientific">Orchesella cincta</name>
    <name type="common">Springtail</name>
    <name type="synonym">Podura cincta</name>
    <dbReference type="NCBI Taxonomy" id="48709"/>
    <lineage>
        <taxon>Eukaryota</taxon>
        <taxon>Metazoa</taxon>
        <taxon>Ecdysozoa</taxon>
        <taxon>Arthropoda</taxon>
        <taxon>Hexapoda</taxon>
        <taxon>Collembola</taxon>
        <taxon>Entomobryomorpha</taxon>
        <taxon>Entomobryoidea</taxon>
        <taxon>Orchesellidae</taxon>
        <taxon>Orchesellinae</taxon>
        <taxon>Orchesella</taxon>
    </lineage>
</organism>
<comment type="caution">
    <text evidence="4">The sequence shown here is derived from an EMBL/GenBank/DDBJ whole genome shotgun (WGS) entry which is preliminary data.</text>
</comment>
<dbReference type="PRINTS" id="PR00301">
    <property type="entry name" value="HEATSHOCK70"/>
</dbReference>
<dbReference type="EMBL" id="LJIJ01001876">
    <property type="protein sequence ID" value="ODM90626.1"/>
    <property type="molecule type" value="Genomic_DNA"/>
</dbReference>
<dbReference type="PANTHER" id="PTHR19375">
    <property type="entry name" value="HEAT SHOCK PROTEIN 70KDA"/>
    <property type="match status" value="1"/>
</dbReference>